<dbReference type="CDD" id="cd12965">
    <property type="entry name" value="CBM-Eb_CBM-Fb"/>
    <property type="match status" value="1"/>
</dbReference>
<feature type="domain" description="SusE outer membrane protein" evidence="2">
    <location>
        <begin position="21"/>
        <end position="111"/>
    </location>
</feature>
<dbReference type="CDD" id="cd12966">
    <property type="entry name" value="CBM-Ec_CBM-Fc"/>
    <property type="match status" value="1"/>
</dbReference>
<keyword evidence="1" id="KW-0732">Signal</keyword>
<dbReference type="RefSeq" id="WP_076928634.1">
    <property type="nucleotide sequence ID" value="NZ_LT605205.1"/>
</dbReference>
<gene>
    <name evidence="4" type="ORF">PSM36_0499</name>
</gene>
<reference evidence="4 5" key="1">
    <citation type="submission" date="2016-08" db="EMBL/GenBank/DDBJ databases">
        <authorList>
            <person name="Seilhamer J.J."/>
        </authorList>
    </citation>
    <scope>NUCLEOTIDE SEQUENCE [LARGE SCALE GENOMIC DNA]</scope>
    <source>
        <strain evidence="4">M3/6</strain>
    </source>
</reference>
<feature type="domain" description="Outer membrane protein SusF/SusE-like C-terminal" evidence="3">
    <location>
        <begin position="280"/>
        <end position="384"/>
    </location>
</feature>
<dbReference type="Proteomes" id="UP000187464">
    <property type="component" value="Chromosome I"/>
</dbReference>
<dbReference type="KEGG" id="psac:PSM36_0499"/>
<feature type="domain" description="Outer membrane protein SusF/SusE-like C-terminal" evidence="3">
    <location>
        <begin position="166"/>
        <end position="270"/>
    </location>
</feature>
<dbReference type="STRING" id="1642647.PSM36_0499"/>
<dbReference type="Gene3D" id="2.60.40.3610">
    <property type="match status" value="1"/>
</dbReference>
<evidence type="ECO:0000256" key="1">
    <source>
        <dbReference type="SAM" id="SignalP"/>
    </source>
</evidence>
<dbReference type="EMBL" id="LT605205">
    <property type="protein sequence ID" value="SCD19329.1"/>
    <property type="molecule type" value="Genomic_DNA"/>
</dbReference>
<dbReference type="Pfam" id="PF14292">
    <property type="entry name" value="SusE"/>
    <property type="match status" value="1"/>
</dbReference>
<dbReference type="Pfam" id="PF16411">
    <property type="entry name" value="SusF_SusE"/>
    <property type="match status" value="2"/>
</dbReference>
<dbReference type="GO" id="GO:2001070">
    <property type="term" value="F:starch binding"/>
    <property type="evidence" value="ECO:0007669"/>
    <property type="project" value="InterPro"/>
</dbReference>
<organism evidence="4 5">
    <name type="scientific">Proteiniphilum saccharofermentans</name>
    <dbReference type="NCBI Taxonomy" id="1642647"/>
    <lineage>
        <taxon>Bacteria</taxon>
        <taxon>Pseudomonadati</taxon>
        <taxon>Bacteroidota</taxon>
        <taxon>Bacteroidia</taxon>
        <taxon>Bacteroidales</taxon>
        <taxon>Dysgonomonadaceae</taxon>
        <taxon>Proteiniphilum</taxon>
    </lineage>
</organism>
<accession>A0A1R3SZM4</accession>
<evidence type="ECO:0000313" key="5">
    <source>
        <dbReference type="Proteomes" id="UP000187464"/>
    </source>
</evidence>
<sequence length="386" mass="41910">MKKIFSLIILLAGIGFFHACEDNEKIVLQQPESFVLNIPKYASGIYDLKNTETIEFTTSQPNYGFTAATLYAVQISLSQNFAEYTTLPGTYSAAKFDISAQDVAVALVALHDVEEESDYPADPHPLYVRLTATIAGSKVEPVYSNVIQLPQVLGYFALEAMTMPEEMYLIGNVAGNWDWNSATEMIPVWGSPGKFWAMQYLGQTEGGDNAEIKFNYAMAWNGNEFGYNEVTIGEGSAGLAGTSDAGGNIGIGNPGWYIVVVTTAIEGREYTFSVDFLPPHVYLQGNVNGGHWGTTDEIHRFAIPALSLGADAEFISPAFTAAAQGDDDGGVRASIQLPGHEWWQTEFMVFDGVFVPRGAGDDQARVAGTAGQRLSINFTKRTGKIE</sequence>
<dbReference type="GO" id="GO:0019867">
    <property type="term" value="C:outer membrane"/>
    <property type="evidence" value="ECO:0007669"/>
    <property type="project" value="InterPro"/>
</dbReference>
<evidence type="ECO:0000259" key="3">
    <source>
        <dbReference type="Pfam" id="PF16411"/>
    </source>
</evidence>
<feature type="signal peptide" evidence="1">
    <location>
        <begin position="1"/>
        <end position="19"/>
    </location>
</feature>
<evidence type="ECO:0000259" key="2">
    <source>
        <dbReference type="Pfam" id="PF14292"/>
    </source>
</evidence>
<name>A0A1R3SZM4_9BACT</name>
<evidence type="ECO:0000313" key="4">
    <source>
        <dbReference type="EMBL" id="SCD19329.1"/>
    </source>
</evidence>
<proteinExistence type="predicted"/>
<dbReference type="InterPro" id="IPR032187">
    <property type="entry name" value="SusF/SusE-like_C"/>
</dbReference>
<keyword evidence="5" id="KW-1185">Reference proteome</keyword>
<dbReference type="AlphaFoldDB" id="A0A1R3SZM4"/>
<dbReference type="InterPro" id="IPR025970">
    <property type="entry name" value="SusE"/>
</dbReference>
<feature type="chain" id="PRO_5012006199" evidence="1">
    <location>
        <begin position="20"/>
        <end position="386"/>
    </location>
</feature>
<dbReference type="Gene3D" id="2.60.40.3620">
    <property type="match status" value="1"/>
</dbReference>
<protein>
    <submittedName>
        <fullName evidence="4">CBM-Ec_CBM-Fc</fullName>
    </submittedName>
</protein>